<sequence>MTISILFIILLGLASGLAVGSGFVAFLAVLGVIPRLTQLTKTMKLISWYEWAVVLGALLGTIGSLRDPVLAFSPLVTIPLGLAGGVFVGMLAAALTEVLNVLPILAKRVRVDDKLETLLMAIVLGKVFGSLFHWIYFVGR</sequence>
<dbReference type="Proteomes" id="UP000279911">
    <property type="component" value="Unassembled WGS sequence"/>
</dbReference>
<keyword evidence="1" id="KW-1133">Transmembrane helix</keyword>
<organism evidence="2 3">
    <name type="scientific">Mesobacillus subterraneus</name>
    <dbReference type="NCBI Taxonomy" id="285983"/>
    <lineage>
        <taxon>Bacteria</taxon>
        <taxon>Bacillati</taxon>
        <taxon>Bacillota</taxon>
        <taxon>Bacilli</taxon>
        <taxon>Bacillales</taxon>
        <taxon>Bacillaceae</taxon>
        <taxon>Mesobacillus</taxon>
    </lineage>
</organism>
<keyword evidence="1" id="KW-0472">Membrane</keyword>
<dbReference type="EMBL" id="RSFW01000012">
    <property type="protein sequence ID" value="RSD27311.1"/>
    <property type="molecule type" value="Genomic_DNA"/>
</dbReference>
<reference evidence="3" key="1">
    <citation type="submission" date="2018-12" db="EMBL/GenBank/DDBJ databases">
        <title>Bacillus chawlae sp. nov., Bacillus glennii sp. nov., and Bacillus saganii sp. nov. Isolated from the Vehicle Assembly Building at Kennedy Space Center where the Viking Spacecraft were Assembled.</title>
        <authorList>
            <person name="Seuylemezian A."/>
            <person name="Vaishampayan P."/>
        </authorList>
    </citation>
    <scope>NUCLEOTIDE SEQUENCE [LARGE SCALE GENOMIC DNA]</scope>
    <source>
        <strain evidence="3">DSM 13966</strain>
    </source>
</reference>
<protein>
    <submittedName>
        <fullName evidence="2">Stage V sporulation protein AB</fullName>
    </submittedName>
</protein>
<proteinExistence type="predicted"/>
<feature type="transmembrane region" description="Helical" evidence="1">
    <location>
        <begin position="6"/>
        <end position="33"/>
    </location>
</feature>
<dbReference type="STRING" id="285983.UB32_12920"/>
<feature type="transmembrane region" description="Helical" evidence="1">
    <location>
        <begin position="85"/>
        <end position="106"/>
    </location>
</feature>
<dbReference type="Pfam" id="PF13782">
    <property type="entry name" value="SpoVAB"/>
    <property type="match status" value="1"/>
</dbReference>
<dbReference type="InterPro" id="IPR020144">
    <property type="entry name" value="SpoVAB"/>
</dbReference>
<dbReference type="RefSeq" id="WP_125479767.1">
    <property type="nucleotide sequence ID" value="NZ_RSFW01000012.1"/>
</dbReference>
<keyword evidence="1" id="KW-0812">Transmembrane</keyword>
<evidence type="ECO:0000313" key="3">
    <source>
        <dbReference type="Proteomes" id="UP000279911"/>
    </source>
</evidence>
<name>A0A3R9DU05_9BACI</name>
<evidence type="ECO:0000313" key="2">
    <source>
        <dbReference type="EMBL" id="RSD27311.1"/>
    </source>
</evidence>
<feature type="transmembrane region" description="Helical" evidence="1">
    <location>
        <begin position="45"/>
        <end position="65"/>
    </location>
</feature>
<evidence type="ECO:0000256" key="1">
    <source>
        <dbReference type="SAM" id="Phobius"/>
    </source>
</evidence>
<feature type="transmembrane region" description="Helical" evidence="1">
    <location>
        <begin position="118"/>
        <end position="137"/>
    </location>
</feature>
<accession>A0A3R9DU05</accession>
<dbReference type="AlphaFoldDB" id="A0A3R9DU05"/>
<dbReference type="OrthoDB" id="9790504at2"/>
<comment type="caution">
    <text evidence="2">The sequence shown here is derived from an EMBL/GenBank/DDBJ whole genome shotgun (WGS) entry which is preliminary data.</text>
</comment>
<gene>
    <name evidence="2" type="ORF">EJA10_09505</name>
</gene>